<accession>A0ABQ0LYR1</accession>
<evidence type="ECO:0000313" key="2">
    <source>
        <dbReference type="Proteomes" id="UP000815677"/>
    </source>
</evidence>
<reference evidence="1" key="1">
    <citation type="submission" date="2014-09" db="EMBL/GenBank/DDBJ databases">
        <title>Genome sequence of the luminous mushroom Mycena chlorophos for searching fungal bioluminescence genes.</title>
        <authorList>
            <person name="Tanaka Y."/>
            <person name="Kasuga D."/>
            <person name="Oba Y."/>
            <person name="Hase S."/>
            <person name="Sato K."/>
            <person name="Oba Y."/>
            <person name="Sakakibara Y."/>
        </authorList>
    </citation>
    <scope>NUCLEOTIDE SEQUENCE</scope>
</reference>
<proteinExistence type="predicted"/>
<dbReference type="EMBL" id="DF849259">
    <property type="protein sequence ID" value="GAT56183.1"/>
    <property type="molecule type" value="Genomic_DNA"/>
</dbReference>
<keyword evidence="2" id="KW-1185">Reference proteome</keyword>
<sequence>MAPTPTLAFWSLHVSDKGNRCWTCNSPQPPMHCAGLLYGARKSLGQLTASAQEEASQFASVFDRNRRGFAQWGVGQASGQADDDYLLKHCLVVKLQYVRSGAEDGGGSHVQTHMDFHEEQDAVRASVEGALAHLQEEASRQFWALERQRDR</sequence>
<protein>
    <submittedName>
        <fullName evidence="1">Uncharacterized protein</fullName>
    </submittedName>
</protein>
<gene>
    <name evidence="1" type="ORF">MCHLO_12868</name>
</gene>
<organism evidence="1 2">
    <name type="scientific">Mycena chlorophos</name>
    <name type="common">Agaric fungus</name>
    <name type="synonym">Agaricus chlorophos</name>
    <dbReference type="NCBI Taxonomy" id="658473"/>
    <lineage>
        <taxon>Eukaryota</taxon>
        <taxon>Fungi</taxon>
        <taxon>Dikarya</taxon>
        <taxon>Basidiomycota</taxon>
        <taxon>Agaricomycotina</taxon>
        <taxon>Agaricomycetes</taxon>
        <taxon>Agaricomycetidae</taxon>
        <taxon>Agaricales</taxon>
        <taxon>Marasmiineae</taxon>
        <taxon>Mycenaceae</taxon>
        <taxon>Mycena</taxon>
    </lineage>
</organism>
<name>A0ABQ0LYR1_MYCCL</name>
<dbReference type="Proteomes" id="UP000815677">
    <property type="component" value="Unassembled WGS sequence"/>
</dbReference>
<evidence type="ECO:0000313" key="1">
    <source>
        <dbReference type="EMBL" id="GAT56183.1"/>
    </source>
</evidence>